<organism evidence="1">
    <name type="scientific">uncultured Caudovirales phage</name>
    <dbReference type="NCBI Taxonomy" id="2100421"/>
    <lineage>
        <taxon>Viruses</taxon>
        <taxon>Duplodnaviria</taxon>
        <taxon>Heunggongvirae</taxon>
        <taxon>Uroviricota</taxon>
        <taxon>Caudoviricetes</taxon>
        <taxon>Peduoviridae</taxon>
        <taxon>Maltschvirus</taxon>
        <taxon>Maltschvirus maltsch</taxon>
    </lineage>
</organism>
<proteinExistence type="predicted"/>
<evidence type="ECO:0000313" key="1">
    <source>
        <dbReference type="EMBL" id="CAB4177266.1"/>
    </source>
</evidence>
<name>A0A6J5Q4K1_9CAUD</name>
<sequence length="1744" mass="194600">MRMAANENLGAISPNLYNAAKKANLSPTGEKILVNFTEAYTTGLNLNQMDYSVARKSFLQFGKDEQKQITNLWGERDYSKPDESNITRIKNIANKYLGPGLIVNTVRTASDAIYAYSRANTAAVTGAATSNPLGIKVPVISRDESVWTKDTWNKAYDGKEVYNQEELQRVIEEYGPLKVKIAQDRIAGITFGETLFKNSLNGKVNQELIDVYNEIDKNDKEFGVLKDKVKLAQYSPGRNITNFLTASVPPENVDLDFNPFAAALLAVAGIDKADAYKILRIGKNTGSGSIDAGFLVFADPMTYLSLGLSPRARAAANAEKYFRNKNIPELFRLKQVRNGWDNVGPILETLSKTKDPAERAALRTKIGIKSDGRLQNAEIQDILIEAKAFNAKGAERFWTEDVHNVKILGSGSTEGISLWLNTVPFARSTRYSTNITNRLIEMTFNKSKYADDAIGYSLLNSKAENFLKLARDLGMKEDFAATGGIVNDIKDIEQNADKFMNRLRRNFQKSPQGMSVLYGKDANKSVETVKLLAQQLYTRSVAKVIAEMYPTLSVADQILTMRGIYASIMLKVGAEPKYIEEALEKTFTNKGNFTTFTNVDIPMGFDTILSPHIKGGITNGSKISVDGGLQPRQLADAIAPLDFQDLLQNASKTRAYGGSKLTTESGSYIKNNKKQFLTNIYQAMGRSKVANEINSWGVTSQLYPRLGLRSVPEELITLAWALPLRVMSEVATGRGRQYAEFLTTYSGSVSGVGPFFKTPYYKVRNELSDRLKKSTSIKITRRGPDAIPLTVRENYATVIAERKTNENIARAKKYGTTPKVVNPEDVTPAEIIEELFYEVQSIVQIKNPTDLKYLHDLIVNRPDVLGNFGSSLAATTGINGRVSAEAAQFIFPQDAAVKALAELGGRKTKEYKKVDPIKLAKQSPSQLTYIHKNAIDANFGGNNSTVLSNGNTFDPSITFFTHDGLRNEFNFTTAVDELLGKLDVSNLKSDVLLNYIEKYARTPKLRKDGLTDTEIATVYIQEILLDLRQTFHGGTGYNDDLFRAISQNYNDLVKNDPTRPGKWGAATKSIDQVEFAKLTQNHLPATEINSVFDFEKISLKDKVLKTPQVAMEQMDRIITAFVRQPVVTVLYMATRERYAVYEKALSKQQYDEALKNNPLLNEERLKLRTDKYAADFFTDISTTEAVNTLMKYVDNPGVQSNLAISGRFLSRYYRAGEDFIRRSTRILNDQGVEKLLRMRLLFQGLEPRGDVYEDANGEPYYVFPTDNIINNAINPVLDRFGLPQIYGDLDITTKLASLGPSLAVDANRPALSNVTGMLTVKTAQSLLGLFDQDLTDYLSVELDDLTLGTQGGQLTWAKTVKFGIHGAVLDILNLAILPEHSRLLNSAMISAISQDEAMGIGIPKFDTDKQNAEAEVIYLDNLNARVKSLLFWVILTSKVGPTSLQLQEGKQLSEADRLAGFKNIRPVLFDIYNGLMKSDPTLSPNAAYEQALAIFSKDNPGKTIFSISRDEKDTKILLAQTKEFRNWLLFNKSFTEKYKDTSYIFAPRSGNFDVNIYRDLESFGLVKDLKYKDYLYKIKTQQDKVKYYAIDVEKEKRLQQTASIAARKQIINEAEDKKAYLKAGNPYLKKALGGDAPGTADEEIMLQTLKEIVRDSRAPISETQKINMTYALDLVNNFISYARSSASRSSRSFSNDKKSKDYQLRKSLKEIGLVDEAVREANRAIFTPILNNLTRYESTAGTGN</sequence>
<gene>
    <name evidence="1" type="ORF">UFOVP999_15</name>
</gene>
<accession>A0A6J5Q4K1</accession>
<dbReference type="EMBL" id="LR796947">
    <property type="protein sequence ID" value="CAB4177266.1"/>
    <property type="molecule type" value="Genomic_DNA"/>
</dbReference>
<protein>
    <submittedName>
        <fullName evidence="1">Uncharacterized protein</fullName>
    </submittedName>
</protein>
<reference evidence="1" key="1">
    <citation type="submission" date="2020-05" db="EMBL/GenBank/DDBJ databases">
        <authorList>
            <person name="Chiriac C."/>
            <person name="Salcher M."/>
            <person name="Ghai R."/>
            <person name="Kavagutti S V."/>
        </authorList>
    </citation>
    <scope>NUCLEOTIDE SEQUENCE</scope>
</reference>